<organism evidence="2 3">
    <name type="scientific">Mucilaginibacter hurinus</name>
    <dbReference type="NCBI Taxonomy" id="2201324"/>
    <lineage>
        <taxon>Bacteria</taxon>
        <taxon>Pseudomonadati</taxon>
        <taxon>Bacteroidota</taxon>
        <taxon>Sphingobacteriia</taxon>
        <taxon>Sphingobacteriales</taxon>
        <taxon>Sphingobacteriaceae</taxon>
        <taxon>Mucilaginibacter</taxon>
    </lineage>
</organism>
<dbReference type="SUPFAM" id="SSF52266">
    <property type="entry name" value="SGNH hydrolase"/>
    <property type="match status" value="1"/>
</dbReference>
<proteinExistence type="predicted"/>
<gene>
    <name evidence="2" type="ORF">DJ568_13435</name>
</gene>
<accession>A0A367GNP4</accession>
<comment type="caution">
    <text evidence="2">The sequence shown here is derived from an EMBL/GenBank/DDBJ whole genome shotgun (WGS) entry which is preliminary data.</text>
</comment>
<evidence type="ECO:0000259" key="1">
    <source>
        <dbReference type="Pfam" id="PF13472"/>
    </source>
</evidence>
<dbReference type="Proteomes" id="UP000253209">
    <property type="component" value="Unassembled WGS sequence"/>
</dbReference>
<evidence type="ECO:0000313" key="2">
    <source>
        <dbReference type="EMBL" id="RCH54291.1"/>
    </source>
</evidence>
<dbReference type="OrthoDB" id="9790057at2"/>
<dbReference type="Pfam" id="PF13472">
    <property type="entry name" value="Lipase_GDSL_2"/>
    <property type="match status" value="1"/>
</dbReference>
<dbReference type="PROSITE" id="PS51257">
    <property type="entry name" value="PROKAR_LIPOPROTEIN"/>
    <property type="match status" value="1"/>
</dbReference>
<dbReference type="AlphaFoldDB" id="A0A367GNP4"/>
<name>A0A367GNP4_9SPHI</name>
<dbReference type="InterPro" id="IPR036514">
    <property type="entry name" value="SGNH_hydro_sf"/>
</dbReference>
<dbReference type="GO" id="GO:0016788">
    <property type="term" value="F:hydrolase activity, acting on ester bonds"/>
    <property type="evidence" value="ECO:0007669"/>
    <property type="project" value="UniProtKB-ARBA"/>
</dbReference>
<keyword evidence="3" id="KW-1185">Reference proteome</keyword>
<dbReference type="Gene3D" id="3.40.50.1110">
    <property type="entry name" value="SGNH hydrolase"/>
    <property type="match status" value="1"/>
</dbReference>
<sequence length="240" mass="27071">MHKKIYLASLAVILSTGCKKEITDIRQPEIIDFNKSHLRASSHPLPFWDEIMAFQNQDAKAMPKPNGVLFMGSSTIRLWPDLDKKTIAGQPIIKRGIGGAEMSQFATSYAPFLTRYKPKFIFLYAGGNDVLTGKTPEQITAAFDSVYSIVNRKLPTSNIYYLSLKISPKHLNQMDTYKKTNALIKASIDKKPKAFYLDVCNLLAVDTNGTPDPKYYSIDNVHLNMEGYTVLENALRSWVR</sequence>
<reference evidence="2 3" key="1">
    <citation type="submission" date="2018-05" db="EMBL/GenBank/DDBJ databases">
        <title>Mucilaginibacter hurinus sp. nov., isolated from briquette warehouse soil.</title>
        <authorList>
            <person name="Choi L."/>
        </authorList>
    </citation>
    <scope>NUCLEOTIDE SEQUENCE [LARGE SCALE GENOMIC DNA]</scope>
    <source>
        <strain evidence="2 3">ZR32</strain>
    </source>
</reference>
<dbReference type="EMBL" id="QGDC01000007">
    <property type="protein sequence ID" value="RCH54291.1"/>
    <property type="molecule type" value="Genomic_DNA"/>
</dbReference>
<dbReference type="RefSeq" id="WP_114005802.1">
    <property type="nucleotide sequence ID" value="NZ_QGDC01000007.1"/>
</dbReference>
<feature type="domain" description="SGNH hydrolase-type esterase" evidence="1">
    <location>
        <begin position="87"/>
        <end position="229"/>
    </location>
</feature>
<protein>
    <recommendedName>
        <fullName evidence="1">SGNH hydrolase-type esterase domain-containing protein</fullName>
    </recommendedName>
</protein>
<evidence type="ECO:0000313" key="3">
    <source>
        <dbReference type="Proteomes" id="UP000253209"/>
    </source>
</evidence>
<dbReference type="InterPro" id="IPR013830">
    <property type="entry name" value="SGNH_hydro"/>
</dbReference>